<accession>A0ABP5K2H5</accession>
<organism evidence="1 2">
    <name type="scientific">Arthrobacter humicola</name>
    <dbReference type="NCBI Taxonomy" id="409291"/>
    <lineage>
        <taxon>Bacteria</taxon>
        <taxon>Bacillati</taxon>
        <taxon>Actinomycetota</taxon>
        <taxon>Actinomycetes</taxon>
        <taxon>Micrococcales</taxon>
        <taxon>Micrococcaceae</taxon>
        <taxon>Arthrobacter</taxon>
    </lineage>
</organism>
<name>A0ABP5K2H5_9MICC</name>
<sequence>MAEKLTHLDDRHDRVVEHYEMPALIERIQNVLDVNGVLTVADYRRELAAARNDAQEHSASYDA</sequence>
<dbReference type="Proteomes" id="UP001500102">
    <property type="component" value="Unassembled WGS sequence"/>
</dbReference>
<protein>
    <submittedName>
        <fullName evidence="1">Uncharacterized protein</fullName>
    </submittedName>
</protein>
<keyword evidence="2" id="KW-1185">Reference proteome</keyword>
<dbReference type="EMBL" id="BAAAQB010000006">
    <property type="protein sequence ID" value="GAA2125573.1"/>
    <property type="molecule type" value="Genomic_DNA"/>
</dbReference>
<gene>
    <name evidence="1" type="ORF">GCM10009825_01930</name>
</gene>
<comment type="caution">
    <text evidence="1">The sequence shown here is derived from an EMBL/GenBank/DDBJ whole genome shotgun (WGS) entry which is preliminary data.</text>
</comment>
<evidence type="ECO:0000313" key="2">
    <source>
        <dbReference type="Proteomes" id="UP001500102"/>
    </source>
</evidence>
<dbReference type="RefSeq" id="WP_344361034.1">
    <property type="nucleotide sequence ID" value="NZ_BAAAQB010000006.1"/>
</dbReference>
<proteinExistence type="predicted"/>
<evidence type="ECO:0000313" key="1">
    <source>
        <dbReference type="EMBL" id="GAA2125573.1"/>
    </source>
</evidence>
<reference evidence="2" key="1">
    <citation type="journal article" date="2019" name="Int. J. Syst. Evol. Microbiol.">
        <title>The Global Catalogue of Microorganisms (GCM) 10K type strain sequencing project: providing services to taxonomists for standard genome sequencing and annotation.</title>
        <authorList>
            <consortium name="The Broad Institute Genomics Platform"/>
            <consortium name="The Broad Institute Genome Sequencing Center for Infectious Disease"/>
            <person name="Wu L."/>
            <person name="Ma J."/>
        </authorList>
    </citation>
    <scope>NUCLEOTIDE SEQUENCE [LARGE SCALE GENOMIC DNA]</scope>
    <source>
        <strain evidence="2">JCM 15921</strain>
    </source>
</reference>